<name>A0A1H7SXJ2_9HYPH</name>
<gene>
    <name evidence="1" type="ORF">SAMN04515666_105267</name>
</gene>
<keyword evidence="2" id="KW-1185">Reference proteome</keyword>
<evidence type="ECO:0000313" key="2">
    <source>
        <dbReference type="Proteomes" id="UP000199664"/>
    </source>
</evidence>
<dbReference type="AlphaFoldDB" id="A0A1H7SXJ2"/>
<evidence type="ECO:0000313" key="1">
    <source>
        <dbReference type="EMBL" id="SEL77293.1"/>
    </source>
</evidence>
<reference evidence="2" key="1">
    <citation type="submission" date="2016-10" db="EMBL/GenBank/DDBJ databases">
        <authorList>
            <person name="Varghese N."/>
            <person name="Submissions S."/>
        </authorList>
    </citation>
    <scope>NUCLEOTIDE SEQUENCE [LARGE SCALE GENOMIC DNA]</scope>
    <source>
        <strain evidence="2">LMG 26383,CCUG 61248,R- 45681</strain>
    </source>
</reference>
<accession>A0A1H7SXJ2</accession>
<sequence>MSEATGIELIGDEDLAYLRSRTAFVAGAGMALDDSYRLAHLPLIDPAHPRAIARKDGTHYDNGRHPPIYSLVVPTLGLQEAPAYQELERELRASPFAGKIAWDIVSRRQAKLHATVCSSLSVGAPPVIDPAALDALSRIGPVAMELRGLFSGNVNRGRLYLRLYPERRDGQNMLHLLQRALGRPTSDLYVVGIWNLSDDLDVAETAALAGLIERWWDRPILRFTADSLWLMGASDDLVLDSQIVETLSLA</sequence>
<proteinExistence type="predicted"/>
<organism evidence="1 2">
    <name type="scientific">Bosea lupini</name>
    <dbReference type="NCBI Taxonomy" id="1036779"/>
    <lineage>
        <taxon>Bacteria</taxon>
        <taxon>Pseudomonadati</taxon>
        <taxon>Pseudomonadota</taxon>
        <taxon>Alphaproteobacteria</taxon>
        <taxon>Hyphomicrobiales</taxon>
        <taxon>Boseaceae</taxon>
        <taxon>Bosea</taxon>
    </lineage>
</organism>
<dbReference type="RefSeq" id="WP_244543879.1">
    <property type="nucleotide sequence ID" value="NZ_FOAN01000005.1"/>
</dbReference>
<dbReference type="EMBL" id="FOAN01000005">
    <property type="protein sequence ID" value="SEL77293.1"/>
    <property type="molecule type" value="Genomic_DNA"/>
</dbReference>
<dbReference type="STRING" id="1036779.SAMN04515666_105267"/>
<protein>
    <submittedName>
        <fullName evidence="1">Uncharacterized protein</fullName>
    </submittedName>
</protein>
<dbReference type="Proteomes" id="UP000199664">
    <property type="component" value="Unassembled WGS sequence"/>
</dbReference>